<dbReference type="Gene3D" id="2.60.40.10">
    <property type="entry name" value="Immunoglobulins"/>
    <property type="match status" value="1"/>
</dbReference>
<dbReference type="STRING" id="385682.SAMN05444380_103121"/>
<organism evidence="1 2">
    <name type="scientific">Thermophagus xiamenensis</name>
    <dbReference type="NCBI Taxonomy" id="385682"/>
    <lineage>
        <taxon>Bacteria</taxon>
        <taxon>Pseudomonadati</taxon>
        <taxon>Bacteroidota</taxon>
        <taxon>Bacteroidia</taxon>
        <taxon>Marinilabiliales</taxon>
        <taxon>Marinilabiliaceae</taxon>
        <taxon>Thermophagus</taxon>
    </lineage>
</organism>
<evidence type="ECO:0000313" key="1">
    <source>
        <dbReference type="EMBL" id="SFD87747.1"/>
    </source>
</evidence>
<dbReference type="Proteomes" id="UP000181976">
    <property type="component" value="Unassembled WGS sequence"/>
</dbReference>
<reference evidence="1 2" key="1">
    <citation type="submission" date="2016-10" db="EMBL/GenBank/DDBJ databases">
        <authorList>
            <person name="de Groot N.N."/>
        </authorList>
    </citation>
    <scope>NUCLEOTIDE SEQUENCE [LARGE SCALE GENOMIC DNA]</scope>
    <source>
        <strain evidence="1 2">DSM 19012</strain>
    </source>
</reference>
<proteinExistence type="predicted"/>
<name>A0A1I1VXQ6_9BACT</name>
<dbReference type="InterPro" id="IPR027829">
    <property type="entry name" value="DUF4625"/>
</dbReference>
<dbReference type="RefSeq" id="WP_010528668.1">
    <property type="nucleotide sequence ID" value="NZ_AFSL01000093.1"/>
</dbReference>
<dbReference type="AlphaFoldDB" id="A0A1I1VXQ6"/>
<evidence type="ECO:0008006" key="3">
    <source>
        <dbReference type="Google" id="ProtNLM"/>
    </source>
</evidence>
<sequence length="273" mass="29647">MKTTLKNIAIGLMLSFTGLFWSCEDDDSVSKPVITDLEIGIDNSRTAYVGSDLHVEAEIVAEGKIDIITIEIHREEGSEDEIAVEYDEFQGLLNTTFHEHVDIPAETVPGEYHFHLTVTDQGGNQTTVEEDITIEALNDDEAPTISVTSSPESGQSFSSGETITIEGTVTDNSSLAGLLVALVKESDEISDDDVTGSNTSIIVMLHTHDFENEASHTFSASIEVGAEYDNNMEPAPIEGDNAWASGNYYILIKSKDANGNWAVSEHYPVTITL</sequence>
<evidence type="ECO:0000313" key="2">
    <source>
        <dbReference type="Proteomes" id="UP000181976"/>
    </source>
</evidence>
<gene>
    <name evidence="1" type="ORF">SAMN05444380_103121</name>
</gene>
<keyword evidence="2" id="KW-1185">Reference proteome</keyword>
<dbReference type="InterPro" id="IPR013783">
    <property type="entry name" value="Ig-like_fold"/>
</dbReference>
<dbReference type="OrthoDB" id="978436at2"/>
<dbReference type="InParanoid" id="A0A1I1VXQ6"/>
<accession>A0A1I1VXQ6</accession>
<protein>
    <recommendedName>
        <fullName evidence="3">DUF4625 domain-containing protein</fullName>
    </recommendedName>
</protein>
<dbReference type="EMBL" id="FONA01000003">
    <property type="protein sequence ID" value="SFD87747.1"/>
    <property type="molecule type" value="Genomic_DNA"/>
</dbReference>
<dbReference type="Pfam" id="PF15418">
    <property type="entry name" value="DUF4625"/>
    <property type="match status" value="2"/>
</dbReference>
<dbReference type="eggNOG" id="COG1470">
    <property type="taxonomic scope" value="Bacteria"/>
</dbReference>